<dbReference type="Pfam" id="PF00078">
    <property type="entry name" value="RVT_1"/>
    <property type="match status" value="1"/>
</dbReference>
<reference evidence="2 3" key="1">
    <citation type="journal article" date="2022" name="Allergy">
        <title>Genome assembly and annotation of Periplaneta americana reveal a comprehensive cockroach allergen profile.</title>
        <authorList>
            <person name="Wang L."/>
            <person name="Xiong Q."/>
            <person name="Saelim N."/>
            <person name="Wang L."/>
            <person name="Nong W."/>
            <person name="Wan A.T."/>
            <person name="Shi M."/>
            <person name="Liu X."/>
            <person name="Cao Q."/>
            <person name="Hui J.H.L."/>
            <person name="Sookrung N."/>
            <person name="Leung T.F."/>
            <person name="Tungtrongchitr A."/>
            <person name="Tsui S.K.W."/>
        </authorList>
    </citation>
    <scope>NUCLEOTIDE SEQUENCE [LARGE SCALE GENOMIC DNA]</scope>
    <source>
        <strain evidence="2">PWHHKU_190912</strain>
    </source>
</reference>
<sequence length="211" mass="24586">MSEEDEIRREVSQECPLSLTLFNIYLEDLVKNCFQDIGGVIVGGRKIKCTRFADDMVFLAEEEMILRVMLLELNDNCEQYGMNINPNKTKTMVIRRKIKKVNLRIRNEAVDQVDSFRYLGCTISSNMRCCQEVKRRIAMAKEAFNRKRSILCELLEKKRRAARIVTTRARRRPAPDAAHFHSCKPHTMRLHCCKKKCIIDLTTAFYIESSS</sequence>
<evidence type="ECO:0000313" key="3">
    <source>
        <dbReference type="Proteomes" id="UP001148838"/>
    </source>
</evidence>
<dbReference type="PANTHER" id="PTHR47027:SF20">
    <property type="entry name" value="REVERSE TRANSCRIPTASE-LIKE PROTEIN WITH RNA-DIRECTED DNA POLYMERASE DOMAIN"/>
    <property type="match status" value="1"/>
</dbReference>
<comment type="caution">
    <text evidence="2">The sequence shown here is derived from an EMBL/GenBank/DDBJ whole genome shotgun (WGS) entry which is preliminary data.</text>
</comment>
<dbReference type="InterPro" id="IPR043502">
    <property type="entry name" value="DNA/RNA_pol_sf"/>
</dbReference>
<dbReference type="PROSITE" id="PS50878">
    <property type="entry name" value="RT_POL"/>
    <property type="match status" value="1"/>
</dbReference>
<evidence type="ECO:0000313" key="2">
    <source>
        <dbReference type="EMBL" id="KAJ4447581.1"/>
    </source>
</evidence>
<dbReference type="Proteomes" id="UP001148838">
    <property type="component" value="Unassembled WGS sequence"/>
</dbReference>
<organism evidence="2 3">
    <name type="scientific">Periplaneta americana</name>
    <name type="common">American cockroach</name>
    <name type="synonym">Blatta americana</name>
    <dbReference type="NCBI Taxonomy" id="6978"/>
    <lineage>
        <taxon>Eukaryota</taxon>
        <taxon>Metazoa</taxon>
        <taxon>Ecdysozoa</taxon>
        <taxon>Arthropoda</taxon>
        <taxon>Hexapoda</taxon>
        <taxon>Insecta</taxon>
        <taxon>Pterygota</taxon>
        <taxon>Neoptera</taxon>
        <taxon>Polyneoptera</taxon>
        <taxon>Dictyoptera</taxon>
        <taxon>Blattodea</taxon>
        <taxon>Blattoidea</taxon>
        <taxon>Blattidae</taxon>
        <taxon>Blattinae</taxon>
        <taxon>Periplaneta</taxon>
    </lineage>
</organism>
<dbReference type="InterPro" id="IPR000477">
    <property type="entry name" value="RT_dom"/>
</dbReference>
<dbReference type="EMBL" id="JAJSOF020000005">
    <property type="protein sequence ID" value="KAJ4447581.1"/>
    <property type="molecule type" value="Genomic_DNA"/>
</dbReference>
<name>A0ABQ8TLP9_PERAM</name>
<gene>
    <name evidence="2" type="ORF">ANN_09588</name>
</gene>
<accession>A0ABQ8TLP9</accession>
<keyword evidence="3" id="KW-1185">Reference proteome</keyword>
<evidence type="ECO:0000259" key="1">
    <source>
        <dbReference type="PROSITE" id="PS50878"/>
    </source>
</evidence>
<proteinExistence type="predicted"/>
<dbReference type="SUPFAM" id="SSF56672">
    <property type="entry name" value="DNA/RNA polymerases"/>
    <property type="match status" value="1"/>
</dbReference>
<dbReference type="PANTHER" id="PTHR47027">
    <property type="entry name" value="REVERSE TRANSCRIPTASE DOMAIN-CONTAINING PROTEIN"/>
    <property type="match status" value="1"/>
</dbReference>
<feature type="domain" description="Reverse transcriptase" evidence="1">
    <location>
        <begin position="1"/>
        <end position="123"/>
    </location>
</feature>
<protein>
    <recommendedName>
        <fullName evidence="1">Reverse transcriptase domain-containing protein</fullName>
    </recommendedName>
</protein>